<dbReference type="EMBL" id="CAJNYD010004393">
    <property type="protein sequence ID" value="CAF3596823.1"/>
    <property type="molecule type" value="Genomic_DNA"/>
</dbReference>
<feature type="compositionally biased region" description="Polar residues" evidence="1">
    <location>
        <begin position="78"/>
        <end position="94"/>
    </location>
</feature>
<dbReference type="Pfam" id="PF00240">
    <property type="entry name" value="ubiquitin"/>
    <property type="match status" value="1"/>
</dbReference>
<organism evidence="3 4">
    <name type="scientific">Rotaria socialis</name>
    <dbReference type="NCBI Taxonomy" id="392032"/>
    <lineage>
        <taxon>Eukaryota</taxon>
        <taxon>Metazoa</taxon>
        <taxon>Spiralia</taxon>
        <taxon>Gnathifera</taxon>
        <taxon>Rotifera</taxon>
        <taxon>Eurotatoria</taxon>
        <taxon>Bdelloidea</taxon>
        <taxon>Philodinida</taxon>
        <taxon>Philodinidae</taxon>
        <taxon>Rotaria</taxon>
    </lineage>
</organism>
<gene>
    <name evidence="3" type="ORF">LUA448_LOCUS30224</name>
</gene>
<evidence type="ECO:0000313" key="4">
    <source>
        <dbReference type="Proteomes" id="UP000663833"/>
    </source>
</evidence>
<dbReference type="AlphaFoldDB" id="A0A818MYL4"/>
<proteinExistence type="predicted"/>
<feature type="compositionally biased region" description="Low complexity" evidence="1">
    <location>
        <begin position="262"/>
        <end position="282"/>
    </location>
</feature>
<dbReference type="InterPro" id="IPR038169">
    <property type="entry name" value="DC-UbP/UBTD2_N_sf"/>
</dbReference>
<dbReference type="PANTHER" id="PTHR13609">
    <property type="entry name" value="UBIQUITIN DOMAIN CONTAINING 1 PROTEIN-RELATED"/>
    <property type="match status" value="1"/>
</dbReference>
<dbReference type="InterPro" id="IPR039869">
    <property type="entry name" value="UBTD1/2"/>
</dbReference>
<dbReference type="Pfam" id="PF16455">
    <property type="entry name" value="UBD"/>
    <property type="match status" value="1"/>
</dbReference>
<feature type="region of interest" description="Disordered" evidence="1">
    <location>
        <begin position="215"/>
        <end position="291"/>
    </location>
</feature>
<dbReference type="InterPro" id="IPR032752">
    <property type="entry name" value="DC-UbP/UBTD2_N"/>
</dbReference>
<dbReference type="Gene3D" id="3.10.20.90">
    <property type="entry name" value="Phosphatidylinositol 3-kinase Catalytic Subunit, Chain A, domain 1"/>
    <property type="match status" value="1"/>
</dbReference>
<feature type="region of interest" description="Disordered" evidence="1">
    <location>
        <begin position="62"/>
        <end position="98"/>
    </location>
</feature>
<dbReference type="Proteomes" id="UP000663833">
    <property type="component" value="Unassembled WGS sequence"/>
</dbReference>
<feature type="domain" description="Ubiquitin-like" evidence="2">
    <location>
        <begin position="297"/>
        <end position="370"/>
    </location>
</feature>
<dbReference type="InterPro" id="IPR029071">
    <property type="entry name" value="Ubiquitin-like_domsf"/>
</dbReference>
<dbReference type="SUPFAM" id="SSF54236">
    <property type="entry name" value="Ubiquitin-like"/>
    <property type="match status" value="1"/>
</dbReference>
<feature type="compositionally biased region" description="Polar residues" evidence="1">
    <location>
        <begin position="224"/>
        <end position="238"/>
    </location>
</feature>
<evidence type="ECO:0000313" key="3">
    <source>
        <dbReference type="EMBL" id="CAF3596823.1"/>
    </source>
</evidence>
<feature type="region of interest" description="Disordered" evidence="1">
    <location>
        <begin position="1"/>
        <end position="23"/>
    </location>
</feature>
<reference evidence="3" key="1">
    <citation type="submission" date="2021-02" db="EMBL/GenBank/DDBJ databases">
        <authorList>
            <person name="Nowell W R."/>
        </authorList>
    </citation>
    <scope>NUCLEOTIDE SEQUENCE</scope>
</reference>
<accession>A0A818MYL4</accession>
<name>A0A818MYL4_9BILA</name>
<dbReference type="PROSITE" id="PS50053">
    <property type="entry name" value="UBIQUITIN_2"/>
    <property type="match status" value="1"/>
</dbReference>
<dbReference type="InterPro" id="IPR000626">
    <property type="entry name" value="Ubiquitin-like_dom"/>
</dbReference>
<dbReference type="Gene3D" id="1.20.225.20">
    <property type="entry name" value="Ub domain-containing protein, DC-UbP/UBTD2, N-terminal domain"/>
    <property type="match status" value="1"/>
</dbReference>
<evidence type="ECO:0000259" key="2">
    <source>
        <dbReference type="PROSITE" id="PS50053"/>
    </source>
</evidence>
<sequence length="409" mass="46070">MGSDFPTETDRIPGHRPIVGPDGKNNFLIHDQISILSHQSVRNSITTSELFVLKDMGGCVSHDRNNHRRRSHSSRSSATPSGTIARNKPLNRSTCRPKWKSDVPITDTQLRRKREEYWDTAPAFEGRKEIWDALRGACYAIEQNDIDLAQSIINCANISLPRGTLLDCYDELGTRYQLPVYILSAPINLIDAEQLSNNDNESNSSEVDLTATAVADRERDYSDNHQSSIGNQQRQIIKSPTDGLHNPIVREIKKHRRKQKSTGDSSSYESSSANATTSSIPALNNDQQSSIDQDIEIPIKFRLSNGNEHRLFCKANEKIRNVKRRLAILENGAIDLQTQRLYFGGKLLHDRVAICETRLQRNFVVQVILQDQPMPPNGAITTTGHLTTSNYNNYSTPVEFPDSSIMEQF</sequence>
<protein>
    <recommendedName>
        <fullName evidence="2">Ubiquitin-like domain-containing protein</fullName>
    </recommendedName>
</protein>
<evidence type="ECO:0000256" key="1">
    <source>
        <dbReference type="SAM" id="MobiDB-lite"/>
    </source>
</evidence>
<comment type="caution">
    <text evidence="3">The sequence shown here is derived from an EMBL/GenBank/DDBJ whole genome shotgun (WGS) entry which is preliminary data.</text>
</comment>